<dbReference type="InterPro" id="IPR006635">
    <property type="entry name" value="NEAT_dom"/>
</dbReference>
<dbReference type="Proteomes" id="UP000070467">
    <property type="component" value="Unassembled WGS sequence"/>
</dbReference>
<dbReference type="RefSeq" id="WP_066130704.1">
    <property type="nucleotide sequence ID" value="NZ_KQ959900.1"/>
</dbReference>
<protein>
    <submittedName>
        <fullName evidence="5">Iron transport-associated domain protein</fullName>
    </submittedName>
</protein>
<evidence type="ECO:0000259" key="4">
    <source>
        <dbReference type="SMART" id="SM00725"/>
    </source>
</evidence>
<evidence type="ECO:0000256" key="2">
    <source>
        <dbReference type="ARBA" id="ARBA00022729"/>
    </source>
</evidence>
<proteinExistence type="predicted"/>
<keyword evidence="2 3" id="KW-0732">Signal</keyword>
<comment type="caution">
    <text evidence="5">The sequence shown here is derived from an EMBL/GenBank/DDBJ whole genome shotgun (WGS) entry which is preliminary data.</text>
</comment>
<evidence type="ECO:0000256" key="1">
    <source>
        <dbReference type="ARBA" id="ARBA00004196"/>
    </source>
</evidence>
<sequence length="207" mass="23260">MKKNKLLKAFLAGALAFTVAGEVLPQKVVEAKTYSEKGAVDYKNLADGVYSIHVDMLNAVSYKKCVLSMADGAVDKEKTRLVVENGEYKVQLTFKPIERGYQGKGFKGYLGNLSYLTNSGEFKQCNILEWYSSNDTDDFMNVYKAKFPDRTAYPKVLEYPVDKNNINNGKLLTTAQVFVPVMESILKNMGTQKVKPTYDFTTIKKVK</sequence>
<gene>
    <name evidence="5" type="ORF">HMPREF1871_01036</name>
</gene>
<dbReference type="Gene3D" id="2.60.40.1850">
    <property type="match status" value="1"/>
</dbReference>
<organism evidence="5 6">
    <name type="scientific">Gemelliphila asaccharolytica</name>
    <dbReference type="NCBI Taxonomy" id="502393"/>
    <lineage>
        <taxon>Bacteria</taxon>
        <taxon>Bacillati</taxon>
        <taxon>Bacillota</taxon>
        <taxon>Bacilli</taxon>
        <taxon>Bacillales</taxon>
        <taxon>Gemellaceae</taxon>
        <taxon>Gemelliphila</taxon>
    </lineage>
</organism>
<accession>A0ABR5TKV2</accession>
<dbReference type="EMBL" id="LSDB01000053">
    <property type="protein sequence ID" value="KXB56931.1"/>
    <property type="molecule type" value="Genomic_DNA"/>
</dbReference>
<comment type="subcellular location">
    <subcellularLocation>
        <location evidence="1">Cell envelope</location>
    </subcellularLocation>
</comment>
<feature type="signal peptide" evidence="3">
    <location>
        <begin position="1"/>
        <end position="20"/>
    </location>
</feature>
<dbReference type="InterPro" id="IPR037250">
    <property type="entry name" value="NEAT_dom_sf"/>
</dbReference>
<dbReference type="SMART" id="SM00725">
    <property type="entry name" value="NEAT"/>
    <property type="match status" value="1"/>
</dbReference>
<feature type="domain" description="NEAT" evidence="4">
    <location>
        <begin position="45"/>
        <end position="206"/>
    </location>
</feature>
<evidence type="ECO:0000313" key="6">
    <source>
        <dbReference type="Proteomes" id="UP000070467"/>
    </source>
</evidence>
<evidence type="ECO:0000256" key="3">
    <source>
        <dbReference type="SAM" id="SignalP"/>
    </source>
</evidence>
<feature type="chain" id="PRO_5046775844" evidence="3">
    <location>
        <begin position="21"/>
        <end position="207"/>
    </location>
</feature>
<keyword evidence="6" id="KW-1185">Reference proteome</keyword>
<evidence type="ECO:0000313" key="5">
    <source>
        <dbReference type="EMBL" id="KXB56931.1"/>
    </source>
</evidence>
<name>A0ABR5TKV2_9BACL</name>
<reference evidence="5 6" key="1">
    <citation type="submission" date="2016-01" db="EMBL/GenBank/DDBJ databases">
        <authorList>
            <person name="Mitreva M."/>
            <person name="Pepin K.H."/>
            <person name="Mihindukulasuriya K.A."/>
            <person name="Fulton R."/>
            <person name="Fronick C."/>
            <person name="O'Laughlin M."/>
            <person name="Miner T."/>
            <person name="Herter B."/>
            <person name="Rosa B.A."/>
            <person name="Cordes M."/>
            <person name="Tomlinson C."/>
            <person name="Wollam A."/>
            <person name="Palsikar V.B."/>
            <person name="Mardis E.R."/>
            <person name="Wilson R.K."/>
        </authorList>
    </citation>
    <scope>NUCLEOTIDE SEQUENCE [LARGE SCALE GENOMIC DNA]</scope>
    <source>
        <strain evidence="5 6">KA00071</strain>
    </source>
</reference>